<dbReference type="GO" id="GO:0005524">
    <property type="term" value="F:ATP binding"/>
    <property type="evidence" value="ECO:0007669"/>
    <property type="project" value="UniProtKB-UniRule"/>
</dbReference>
<dbReference type="InterPro" id="IPR050205">
    <property type="entry name" value="CDPK_Ser/Thr_kinases"/>
</dbReference>
<feature type="compositionally biased region" description="Low complexity" evidence="7">
    <location>
        <begin position="502"/>
        <end position="518"/>
    </location>
</feature>
<evidence type="ECO:0000256" key="2">
    <source>
        <dbReference type="ARBA" id="ARBA00022679"/>
    </source>
</evidence>
<dbReference type="PROSITE" id="PS50011">
    <property type="entry name" value="PROTEIN_KINASE_DOM"/>
    <property type="match status" value="1"/>
</dbReference>
<dbReference type="Gene3D" id="1.10.510.10">
    <property type="entry name" value="Transferase(Phosphotransferase) domain 1"/>
    <property type="match status" value="1"/>
</dbReference>
<feature type="binding site" evidence="6">
    <location>
        <position position="230"/>
    </location>
    <ligand>
        <name>ATP</name>
        <dbReference type="ChEBI" id="CHEBI:30616"/>
    </ligand>
</feature>
<evidence type="ECO:0000259" key="8">
    <source>
        <dbReference type="PROSITE" id="PS50011"/>
    </source>
</evidence>
<dbReference type="InterPro" id="IPR000719">
    <property type="entry name" value="Prot_kinase_dom"/>
</dbReference>
<keyword evidence="4" id="KW-0418">Kinase</keyword>
<feature type="domain" description="Protein kinase" evidence="8">
    <location>
        <begin position="198"/>
        <end position="455"/>
    </location>
</feature>
<dbReference type="AlphaFoldDB" id="A0A813D4U0"/>
<dbReference type="InterPro" id="IPR008271">
    <property type="entry name" value="Ser/Thr_kinase_AS"/>
</dbReference>
<sequence length="698" mass="75062">MMDLLGLDQLADLEAPSRGRQCYEHIEFFLPLHPAYNERVGEPLRLPGCRNVRQLVAAVAALEDVLTAELELLLASSLPPNLCEADAGDTTSEEIARAGQVNMCHLRLGQVIVQAGTAEVEVPLMHAEVSTAVKADSEDNAGEGVLLIGVVPMTQSPTRGDVSGWVLVCPTTIKDEVLGMFSASGALRDDFRESFGLPEVPEVLGVGSFGRVTKAVARSGSSAGTAVAVKSFHKGITTKLMRKEVEMLVNLQGSDSVIGFCGFFKEQTLQGGVTWNLVFDLHAKGDLVSYTMSKGGLTEREVRPIAWGLFTALRHMGNRAICHRDVKPENILITASGHGVLTDFGGAMASSDCNGGRQSGTIGWASPEQLQGQEVDITADAFAAGATIFFAVSCTKPFHRDDQDSTVAATLECRPDLENPKLLQASHHCRNLLRTLICPREKRLCASDVLLHPALCNPLFHAGSTSDEDISRTWSMDLRDFATAREQKQQNKRQRGDDPDQSDGSYSSGSSYSYSNYSTEQLSETSAVSESTLSHSSSDRSEARLNQSRNMRQMRFALTMFTIQEMPETLNNNSNASGGSTDFPTNHGNASWSSQNIDQARKEGRRIMSLGDLPSLGTHVGTLLRKETRKERVPQGSGGGSSSSNGGTNPEGGDALRDRGSRALPPAIFVNGQPALAGHVRSEPALAAISRQSASKFV</sequence>
<dbReference type="InterPro" id="IPR017441">
    <property type="entry name" value="Protein_kinase_ATP_BS"/>
</dbReference>
<dbReference type="PANTHER" id="PTHR24349">
    <property type="entry name" value="SERINE/THREONINE-PROTEIN KINASE"/>
    <property type="match status" value="1"/>
</dbReference>
<dbReference type="Pfam" id="PF00069">
    <property type="entry name" value="Pkinase"/>
    <property type="match status" value="1"/>
</dbReference>
<feature type="compositionally biased region" description="Polar residues" evidence="7">
    <location>
        <begin position="569"/>
        <end position="598"/>
    </location>
</feature>
<keyword evidence="2" id="KW-0808">Transferase</keyword>
<evidence type="ECO:0000313" key="9">
    <source>
        <dbReference type="EMBL" id="CAE8581136.1"/>
    </source>
</evidence>
<keyword evidence="10" id="KW-1185">Reference proteome</keyword>
<accession>A0A813D4U0</accession>
<evidence type="ECO:0000256" key="3">
    <source>
        <dbReference type="ARBA" id="ARBA00022741"/>
    </source>
</evidence>
<keyword evidence="5 6" id="KW-0067">ATP-binding</keyword>
<comment type="caution">
    <text evidence="9">The sequence shown here is derived from an EMBL/GenBank/DDBJ whole genome shotgun (WGS) entry which is preliminary data.</text>
</comment>
<feature type="compositionally biased region" description="Polar residues" evidence="7">
    <location>
        <begin position="519"/>
        <end position="536"/>
    </location>
</feature>
<protein>
    <recommendedName>
        <fullName evidence="8">Protein kinase domain-containing protein</fullName>
    </recommendedName>
</protein>
<dbReference type="GO" id="GO:0004674">
    <property type="term" value="F:protein serine/threonine kinase activity"/>
    <property type="evidence" value="ECO:0007669"/>
    <property type="project" value="UniProtKB-KW"/>
</dbReference>
<evidence type="ECO:0000256" key="7">
    <source>
        <dbReference type="SAM" id="MobiDB-lite"/>
    </source>
</evidence>
<dbReference type="SMART" id="SM00220">
    <property type="entry name" value="S_TKc"/>
    <property type="match status" value="1"/>
</dbReference>
<keyword evidence="3 6" id="KW-0547">Nucleotide-binding</keyword>
<dbReference type="InterPro" id="IPR011009">
    <property type="entry name" value="Kinase-like_dom_sf"/>
</dbReference>
<organism evidence="9 10">
    <name type="scientific">Polarella glacialis</name>
    <name type="common">Dinoflagellate</name>
    <dbReference type="NCBI Taxonomy" id="89957"/>
    <lineage>
        <taxon>Eukaryota</taxon>
        <taxon>Sar</taxon>
        <taxon>Alveolata</taxon>
        <taxon>Dinophyceae</taxon>
        <taxon>Suessiales</taxon>
        <taxon>Suessiaceae</taxon>
        <taxon>Polarella</taxon>
    </lineage>
</organism>
<dbReference type="EMBL" id="CAJNNV010000034">
    <property type="protein sequence ID" value="CAE8581136.1"/>
    <property type="molecule type" value="Genomic_DNA"/>
</dbReference>
<dbReference type="OMA" id="RNENGLM"/>
<dbReference type="PROSITE" id="PS00108">
    <property type="entry name" value="PROTEIN_KINASE_ST"/>
    <property type="match status" value="1"/>
</dbReference>
<name>A0A813D4U0_POLGL</name>
<reference evidence="9" key="1">
    <citation type="submission" date="2021-02" db="EMBL/GenBank/DDBJ databases">
        <authorList>
            <person name="Dougan E. K."/>
            <person name="Rhodes N."/>
            <person name="Thang M."/>
            <person name="Chan C."/>
        </authorList>
    </citation>
    <scope>NUCLEOTIDE SEQUENCE</scope>
</reference>
<feature type="region of interest" description="Disordered" evidence="7">
    <location>
        <begin position="484"/>
        <end position="548"/>
    </location>
</feature>
<feature type="region of interest" description="Disordered" evidence="7">
    <location>
        <begin position="569"/>
        <end position="667"/>
    </location>
</feature>
<evidence type="ECO:0000313" key="10">
    <source>
        <dbReference type="Proteomes" id="UP000654075"/>
    </source>
</evidence>
<evidence type="ECO:0000256" key="6">
    <source>
        <dbReference type="PROSITE-ProRule" id="PRU10141"/>
    </source>
</evidence>
<evidence type="ECO:0000256" key="4">
    <source>
        <dbReference type="ARBA" id="ARBA00022777"/>
    </source>
</evidence>
<dbReference type="Proteomes" id="UP000654075">
    <property type="component" value="Unassembled WGS sequence"/>
</dbReference>
<dbReference type="SUPFAM" id="SSF56112">
    <property type="entry name" value="Protein kinase-like (PK-like)"/>
    <property type="match status" value="1"/>
</dbReference>
<keyword evidence="1" id="KW-0723">Serine/threonine-protein kinase</keyword>
<feature type="compositionally biased region" description="Basic and acidic residues" evidence="7">
    <location>
        <begin position="624"/>
        <end position="633"/>
    </location>
</feature>
<evidence type="ECO:0000256" key="1">
    <source>
        <dbReference type="ARBA" id="ARBA00022527"/>
    </source>
</evidence>
<gene>
    <name evidence="9" type="ORF">PGLA1383_LOCUS169</name>
</gene>
<proteinExistence type="predicted"/>
<evidence type="ECO:0000256" key="5">
    <source>
        <dbReference type="ARBA" id="ARBA00022840"/>
    </source>
</evidence>
<feature type="compositionally biased region" description="Basic and acidic residues" evidence="7">
    <location>
        <begin position="484"/>
        <end position="498"/>
    </location>
</feature>
<dbReference type="PROSITE" id="PS00107">
    <property type="entry name" value="PROTEIN_KINASE_ATP"/>
    <property type="match status" value="1"/>
</dbReference>